<dbReference type="Pfam" id="PF01923">
    <property type="entry name" value="Cob_adeno_trans"/>
    <property type="match status" value="1"/>
</dbReference>
<sequence>MLYTRKGDKGDTSAFGCNQRFSKNSALAEALGSVDEINSLLGLCKTKAGDFEIEIENKKIRLDEIVEQIQQDLFIIQAALAGADKKITQEKISEIEKIIDEIEKQLPPVKSFFISGGAEQSAFFDYARTIARRAERRVVALSESENNKVAPEVLVYLNRLSSILYALARISNVKSGLEEKGPSYK</sequence>
<dbReference type="EMBL" id="LCAK01000003">
    <property type="protein sequence ID" value="KKR88919.1"/>
    <property type="molecule type" value="Genomic_DNA"/>
</dbReference>
<dbReference type="PANTHER" id="PTHR12213">
    <property type="entry name" value="CORRINOID ADENOSYLTRANSFERASE"/>
    <property type="match status" value="1"/>
</dbReference>
<evidence type="ECO:0000259" key="5">
    <source>
        <dbReference type="Pfam" id="PF01923"/>
    </source>
</evidence>
<dbReference type="InterPro" id="IPR036451">
    <property type="entry name" value="CblAdoTrfase-like_sf"/>
</dbReference>
<dbReference type="InterPro" id="IPR029499">
    <property type="entry name" value="PduO-typ"/>
</dbReference>
<dbReference type="Gene3D" id="1.20.1200.10">
    <property type="entry name" value="Cobalamin adenosyltransferase-like"/>
    <property type="match status" value="1"/>
</dbReference>
<dbReference type="UniPathway" id="UPA00148">
    <property type="reaction ID" value="UER00233"/>
</dbReference>
<reference evidence="6 7" key="1">
    <citation type="journal article" date="2015" name="Nature">
        <title>rRNA introns, odd ribosomes, and small enigmatic genomes across a large radiation of phyla.</title>
        <authorList>
            <person name="Brown C.T."/>
            <person name="Hug L.A."/>
            <person name="Thomas B.C."/>
            <person name="Sharon I."/>
            <person name="Castelle C.J."/>
            <person name="Singh A."/>
            <person name="Wilkins M.J."/>
            <person name="Williams K.H."/>
            <person name="Banfield J.F."/>
        </authorList>
    </citation>
    <scope>NUCLEOTIDE SEQUENCE [LARGE SCALE GENOMIC DNA]</scope>
</reference>
<comment type="similarity">
    <text evidence="4">Belongs to the Cob(I)alamin adenosyltransferase family.</text>
</comment>
<accession>A0A0G0UJG4</accession>
<evidence type="ECO:0000256" key="2">
    <source>
        <dbReference type="ARBA" id="ARBA00022741"/>
    </source>
</evidence>
<comment type="caution">
    <text evidence="6">The sequence shown here is derived from an EMBL/GenBank/DDBJ whole genome shotgun (WGS) entry which is preliminary data.</text>
</comment>
<dbReference type="NCBIfam" id="TIGR00636">
    <property type="entry name" value="PduO_Nterm"/>
    <property type="match status" value="1"/>
</dbReference>
<evidence type="ECO:0000313" key="7">
    <source>
        <dbReference type="Proteomes" id="UP000033918"/>
    </source>
</evidence>
<keyword evidence="1 4" id="KW-0808">Transferase</keyword>
<organism evidence="6 7">
    <name type="scientific">Candidatus Wolfebacteria bacterium GW2011_GWB1_41_12</name>
    <dbReference type="NCBI Taxonomy" id="1619006"/>
    <lineage>
        <taxon>Bacteria</taxon>
        <taxon>Candidatus Wolfeibacteriota</taxon>
    </lineage>
</organism>
<dbReference type="PANTHER" id="PTHR12213:SF0">
    <property type="entry name" value="CORRINOID ADENOSYLTRANSFERASE MMAB"/>
    <property type="match status" value="1"/>
</dbReference>
<evidence type="ECO:0000256" key="4">
    <source>
        <dbReference type="RuleBase" id="RU366026"/>
    </source>
</evidence>
<evidence type="ECO:0000313" key="6">
    <source>
        <dbReference type="EMBL" id="KKR88919.1"/>
    </source>
</evidence>
<gene>
    <name evidence="6" type="ORF">UU38_C0003G0171</name>
</gene>
<dbReference type="GO" id="GO:0008817">
    <property type="term" value="F:corrinoid adenosyltransferase activity"/>
    <property type="evidence" value="ECO:0007669"/>
    <property type="project" value="UniProtKB-UniRule"/>
</dbReference>
<comment type="pathway">
    <text evidence="4">Cofactor biosynthesis; adenosylcobalamin biosynthesis; adenosylcobalamin from cob(II)yrinate a,c-diamide: step 2/7.</text>
</comment>
<evidence type="ECO:0000256" key="3">
    <source>
        <dbReference type="ARBA" id="ARBA00022840"/>
    </source>
</evidence>
<keyword evidence="3 4" id="KW-0067">ATP-binding</keyword>
<keyword evidence="4" id="KW-0169">Cobalamin biosynthesis</keyword>
<dbReference type="EC" id="2.5.1.17" evidence="4"/>
<dbReference type="AlphaFoldDB" id="A0A0G0UJG4"/>
<protein>
    <recommendedName>
        <fullName evidence="4">Corrinoid adenosyltransferase</fullName>
        <ecNumber evidence="4">2.5.1.17</ecNumber>
    </recommendedName>
    <alternativeName>
        <fullName evidence="4">Cob(II)alamin adenosyltransferase</fullName>
    </alternativeName>
    <alternativeName>
        <fullName evidence="4">Cob(II)yrinic acid a,c-diamide adenosyltransferase</fullName>
    </alternativeName>
    <alternativeName>
        <fullName evidence="4">Cobinamide/cobalamin adenosyltransferase</fullName>
    </alternativeName>
</protein>
<evidence type="ECO:0000256" key="1">
    <source>
        <dbReference type="ARBA" id="ARBA00022679"/>
    </source>
</evidence>
<proteinExistence type="inferred from homology"/>
<dbReference type="GO" id="GO:0009236">
    <property type="term" value="P:cobalamin biosynthetic process"/>
    <property type="evidence" value="ECO:0007669"/>
    <property type="project" value="UniProtKB-UniRule"/>
</dbReference>
<feature type="domain" description="Cobalamin adenosyltransferase-like" evidence="5">
    <location>
        <begin position="2"/>
        <end position="170"/>
    </location>
</feature>
<dbReference type="GO" id="GO:0005524">
    <property type="term" value="F:ATP binding"/>
    <property type="evidence" value="ECO:0007669"/>
    <property type="project" value="UniProtKB-UniRule"/>
</dbReference>
<dbReference type="PATRIC" id="fig|1619006.3.peg.467"/>
<comment type="catalytic activity">
    <reaction evidence="4">
        <text>2 cob(II)yrinate a,c diamide + reduced [electron-transfer flavoprotein] + 2 ATP = 2 adenosylcob(III)yrinate a,c-diamide + 2 triphosphate + oxidized [electron-transfer flavoprotein] + 3 H(+)</text>
        <dbReference type="Rhea" id="RHEA:11528"/>
        <dbReference type="Rhea" id="RHEA-COMP:10685"/>
        <dbReference type="Rhea" id="RHEA-COMP:10686"/>
        <dbReference type="ChEBI" id="CHEBI:15378"/>
        <dbReference type="ChEBI" id="CHEBI:18036"/>
        <dbReference type="ChEBI" id="CHEBI:30616"/>
        <dbReference type="ChEBI" id="CHEBI:57692"/>
        <dbReference type="ChEBI" id="CHEBI:58307"/>
        <dbReference type="ChEBI" id="CHEBI:58503"/>
        <dbReference type="ChEBI" id="CHEBI:58537"/>
        <dbReference type="EC" id="2.5.1.17"/>
    </reaction>
</comment>
<keyword evidence="2 4" id="KW-0547">Nucleotide-binding</keyword>
<name>A0A0G0UJG4_9BACT</name>
<comment type="catalytic activity">
    <reaction evidence="4">
        <text>2 cob(II)alamin + reduced [electron-transfer flavoprotein] + 2 ATP = 2 adenosylcob(III)alamin + 2 triphosphate + oxidized [electron-transfer flavoprotein] + 3 H(+)</text>
        <dbReference type="Rhea" id="RHEA:28671"/>
        <dbReference type="Rhea" id="RHEA-COMP:10685"/>
        <dbReference type="Rhea" id="RHEA-COMP:10686"/>
        <dbReference type="ChEBI" id="CHEBI:15378"/>
        <dbReference type="ChEBI" id="CHEBI:16304"/>
        <dbReference type="ChEBI" id="CHEBI:18036"/>
        <dbReference type="ChEBI" id="CHEBI:18408"/>
        <dbReference type="ChEBI" id="CHEBI:30616"/>
        <dbReference type="ChEBI" id="CHEBI:57692"/>
        <dbReference type="ChEBI" id="CHEBI:58307"/>
        <dbReference type="EC" id="2.5.1.17"/>
    </reaction>
</comment>
<dbReference type="SUPFAM" id="SSF89028">
    <property type="entry name" value="Cobalamin adenosyltransferase-like"/>
    <property type="match status" value="1"/>
</dbReference>
<dbReference type="InterPro" id="IPR016030">
    <property type="entry name" value="CblAdoTrfase-like"/>
</dbReference>
<dbReference type="Proteomes" id="UP000033918">
    <property type="component" value="Unassembled WGS sequence"/>
</dbReference>